<comment type="caution">
    <text evidence="1">The sequence shown here is derived from an EMBL/GenBank/DDBJ whole genome shotgun (WGS) entry which is preliminary data.</text>
</comment>
<dbReference type="Proteomes" id="UP001163321">
    <property type="component" value="Chromosome 13"/>
</dbReference>
<keyword evidence="2" id="KW-1185">Reference proteome</keyword>
<accession>A0ACC0WJG1</accession>
<name>A0ACC0WJG1_9STRA</name>
<reference evidence="1 2" key="1">
    <citation type="journal article" date="2022" name="bioRxiv">
        <title>The genome of the oomycete Peronosclerospora sorghi, a cosmopolitan pathogen of maize and sorghum, is inflated with dispersed pseudogenes.</title>
        <authorList>
            <person name="Fletcher K."/>
            <person name="Martin F."/>
            <person name="Isakeit T."/>
            <person name="Cavanaugh K."/>
            <person name="Magill C."/>
            <person name="Michelmore R."/>
        </authorList>
    </citation>
    <scope>NUCLEOTIDE SEQUENCE [LARGE SCALE GENOMIC DNA]</scope>
    <source>
        <strain evidence="1">P6</strain>
    </source>
</reference>
<sequence>MGNEGSRPSDTLSPSHSGVMPRRSPYTPTGSASRRAQSFNTRALSPSSGNPLPLQRQPIRSLDQGATMKKERTIQRMDQAIRRRVRGGITYNMKVLIRGAKGTGKTSLFQRLKGDLIPETHDSTPQLQSATINWSFRQNLEEKVKCEVWDVVDQGFDPLEGENDGEQEATNAANALRKGKKREGLSANVLTTAAAGGNPTGIHSMAIVDASTVDVYHEAHGVIFLLDITKWDTFEYVKKQLDSVPVHIPTLVLGNFRDRGAQRKIFKEDIQELLYGVSNRTKQVPWRRPRELMYLECSLLNCYGLKALHRYFGIPFLQLKMATIRQQMRILEGEFALLKHDVEATITEQRYAEYVEHIRVTGLDIRTGRRSSASRDTTSAMSRSNSVVISPREISQQTHATEPNKHVTQIKESSPKKSPTIVAYAEETSQAKLEVTKVQDNEDLPAKNSSTEILPALPLKLKHKESKTSSYNGVAHDNQLKTEEKSTLPEGQSNKLNEPEGAGLSCSRKSSMEEMIYLEDFQVPKIRTSDLDQFYSENESEQDVGEHDDDFVVARVDEAINSSGYHKQRFLDSDSSDSDDTETSKTQRQRKKKVSDKVCSDYKYANVSKDQAEPHLPNPPTTVPQFNHNASPNSLAQSFSSNSTKNSQDAPHEVSLKQQVSWTLVIDKTIDSMPLTTCASASASSSLRSKSESSSAETKQDGSDLVPPEMTGTEDLISVVGQVNRERSILVDAESVAKDSKDDTVNNSTGTSDATGYEEPNSVQNNGACSKPDEPVPSFAHETDDSFNEESDLESPDKKGNPQDWGSSLTHSDREKKDCSDAAGAQASEKKTLEVAATNFVQRRAKIIISKDDSVDGVNNERGDAKMSRSSLVESCPLPESSVSFCASPVPEDIKPTTGPLLEEIMEHPCSQNIHEADDGLSLTSSHFRKTELPLLSHQETPIGSSSCSNESKRNASIHLSDPQTSNSKESESTSVVPDFASDFDNDLEAFLNESNSESEDLLPLDQTGCGKDGMTAKDAHSGDDDDDDGESDQNRFATYNISKKKRSERRRQQKEDIRRLTAALDVKYEPPPSSTRTVAEASSEVMEAIRKAQEEAMRMLPADAAPILAPSSSKKQNHKKPHKQNNAKKSNQPSRSKNRRL</sequence>
<protein>
    <submittedName>
        <fullName evidence="1">Uncharacterized protein</fullName>
    </submittedName>
</protein>
<organism evidence="1 2">
    <name type="scientific">Peronosclerospora sorghi</name>
    <dbReference type="NCBI Taxonomy" id="230839"/>
    <lineage>
        <taxon>Eukaryota</taxon>
        <taxon>Sar</taxon>
        <taxon>Stramenopiles</taxon>
        <taxon>Oomycota</taxon>
        <taxon>Peronosporomycetes</taxon>
        <taxon>Peronosporales</taxon>
        <taxon>Peronosporaceae</taxon>
        <taxon>Peronosclerospora</taxon>
    </lineage>
</organism>
<evidence type="ECO:0000313" key="1">
    <source>
        <dbReference type="EMBL" id="KAI9918208.1"/>
    </source>
</evidence>
<gene>
    <name evidence="1" type="ORF">PsorP6_013309</name>
</gene>
<dbReference type="EMBL" id="CM047592">
    <property type="protein sequence ID" value="KAI9918208.1"/>
    <property type="molecule type" value="Genomic_DNA"/>
</dbReference>
<proteinExistence type="predicted"/>
<evidence type="ECO:0000313" key="2">
    <source>
        <dbReference type="Proteomes" id="UP001163321"/>
    </source>
</evidence>